<dbReference type="PATRIC" id="fig|237368.3.peg.1633"/>
<evidence type="ECO:0000256" key="17">
    <source>
        <dbReference type="SAM" id="Phobius"/>
    </source>
</evidence>
<evidence type="ECO:0000256" key="1">
    <source>
        <dbReference type="ARBA" id="ARBA00004141"/>
    </source>
</evidence>
<dbReference type="InterPro" id="IPR048254">
    <property type="entry name" value="CDP_ALCOHOL_P_TRANSF_CS"/>
</dbReference>
<organism evidence="18 19">
    <name type="scientific">Candidatus Scalindua brodae</name>
    <dbReference type="NCBI Taxonomy" id="237368"/>
    <lineage>
        <taxon>Bacteria</taxon>
        <taxon>Pseudomonadati</taxon>
        <taxon>Planctomycetota</taxon>
        <taxon>Candidatus Brocadiia</taxon>
        <taxon>Candidatus Brocadiales</taxon>
        <taxon>Candidatus Scalinduaceae</taxon>
        <taxon>Candidatus Scalindua</taxon>
    </lineage>
</organism>
<comment type="catalytic activity">
    <reaction evidence="14">
        <text>a CDP-1,2-diacyl-sn-glycerol + sn-glycerol 3-phosphate = a 1,2-diacyl-sn-glycero-3-phospho-(1'-sn-glycero-3'-phosphate) + CMP + H(+)</text>
        <dbReference type="Rhea" id="RHEA:12593"/>
        <dbReference type="ChEBI" id="CHEBI:15378"/>
        <dbReference type="ChEBI" id="CHEBI:57597"/>
        <dbReference type="ChEBI" id="CHEBI:58332"/>
        <dbReference type="ChEBI" id="CHEBI:60110"/>
        <dbReference type="ChEBI" id="CHEBI:60377"/>
        <dbReference type="EC" id="2.7.8.5"/>
    </reaction>
</comment>
<accession>A0A0B0EL53</accession>
<keyword evidence="8 17" id="KW-0812">Transmembrane</keyword>
<evidence type="ECO:0000256" key="3">
    <source>
        <dbReference type="ARBA" id="ARBA00010441"/>
    </source>
</evidence>
<keyword evidence="10" id="KW-0443">Lipid metabolism</keyword>
<protein>
    <recommendedName>
        <fullName evidence="5 15">CDP-diacylglycerol--glycerol-3-phosphate 3-phosphatidyltransferase</fullName>
        <ecNumber evidence="4 15">2.7.8.5</ecNumber>
    </recommendedName>
</protein>
<evidence type="ECO:0000256" key="5">
    <source>
        <dbReference type="ARBA" id="ARBA00014944"/>
    </source>
</evidence>
<evidence type="ECO:0000256" key="10">
    <source>
        <dbReference type="ARBA" id="ARBA00023098"/>
    </source>
</evidence>
<evidence type="ECO:0000256" key="12">
    <source>
        <dbReference type="ARBA" id="ARBA00023209"/>
    </source>
</evidence>
<evidence type="ECO:0000256" key="8">
    <source>
        <dbReference type="ARBA" id="ARBA00022692"/>
    </source>
</evidence>
<evidence type="ECO:0000313" key="18">
    <source>
        <dbReference type="EMBL" id="KHE92766.1"/>
    </source>
</evidence>
<keyword evidence="7 16" id="KW-0808">Transferase</keyword>
<dbReference type="eggNOG" id="COG0558">
    <property type="taxonomic scope" value="Bacteria"/>
</dbReference>
<keyword evidence="6" id="KW-0444">Lipid biosynthesis</keyword>
<evidence type="ECO:0000256" key="16">
    <source>
        <dbReference type="RuleBase" id="RU003750"/>
    </source>
</evidence>
<dbReference type="InterPro" id="IPR043130">
    <property type="entry name" value="CDP-OH_PTrfase_TM_dom"/>
</dbReference>
<dbReference type="EC" id="2.7.8.5" evidence="4 15"/>
<evidence type="ECO:0000256" key="4">
    <source>
        <dbReference type="ARBA" id="ARBA00013170"/>
    </source>
</evidence>
<feature type="transmembrane region" description="Helical" evidence="17">
    <location>
        <begin position="44"/>
        <end position="61"/>
    </location>
</feature>
<sequence>MSRLMTGSHRKSKYIMNIENKKTDIQKEEFSLNNSAIFNIPNRITLSRLFLAVVFFVFLTYRYFNVAFIIFLVAAATDWLDGYLARKWELSTDLGRLVDPFVDKVIICGAFIIFVHLANEIIAPWMVITIVAREFLVSSIRGFSESKGVKFASNIWGKTKMFIQSWTICAILLYYAHFENISWAEYMVSAFLWITIITTIGSGITYVYSAKKTLLAA</sequence>
<proteinExistence type="inferred from homology"/>
<evidence type="ECO:0000256" key="11">
    <source>
        <dbReference type="ARBA" id="ARBA00023136"/>
    </source>
</evidence>
<gene>
    <name evidence="18" type="ORF">SCABRO_01494</name>
</gene>
<dbReference type="Pfam" id="PF01066">
    <property type="entry name" value="CDP-OH_P_transf"/>
    <property type="match status" value="1"/>
</dbReference>
<evidence type="ECO:0000256" key="15">
    <source>
        <dbReference type="NCBIfam" id="TIGR00560"/>
    </source>
</evidence>
<feature type="transmembrane region" description="Helical" evidence="17">
    <location>
        <begin position="161"/>
        <end position="178"/>
    </location>
</feature>
<evidence type="ECO:0000313" key="19">
    <source>
        <dbReference type="Proteomes" id="UP000030652"/>
    </source>
</evidence>
<dbReference type="PROSITE" id="PS00379">
    <property type="entry name" value="CDP_ALCOHOL_P_TRANSF"/>
    <property type="match status" value="1"/>
</dbReference>
<comment type="pathway">
    <text evidence="2">Phospholipid metabolism; phosphatidylglycerol biosynthesis; phosphatidylglycerol from CDP-diacylglycerol: step 1/2.</text>
</comment>
<evidence type="ECO:0000256" key="2">
    <source>
        <dbReference type="ARBA" id="ARBA00005042"/>
    </source>
</evidence>
<dbReference type="Proteomes" id="UP000030652">
    <property type="component" value="Unassembled WGS sequence"/>
</dbReference>
<keyword evidence="12" id="KW-0594">Phospholipid biosynthesis</keyword>
<keyword evidence="13" id="KW-1208">Phospholipid metabolism</keyword>
<dbReference type="InterPro" id="IPR004570">
    <property type="entry name" value="Phosphatidylglycerol_P_synth"/>
</dbReference>
<dbReference type="NCBIfam" id="TIGR00560">
    <property type="entry name" value="pgsA"/>
    <property type="match status" value="1"/>
</dbReference>
<reference evidence="18 19" key="1">
    <citation type="submission" date="2014-10" db="EMBL/GenBank/DDBJ databases">
        <title>Draft genome of anammox bacterium scalindua brodae, obtained using differential coverage binning of sequence data from two enrichment reactors.</title>
        <authorList>
            <person name="Speth D.R."/>
            <person name="Russ L."/>
            <person name="Kartal B."/>
            <person name="Op den Camp H.J."/>
            <person name="Dutilh B.E."/>
            <person name="Jetten M.S."/>
        </authorList>
    </citation>
    <scope>NUCLEOTIDE SEQUENCE [LARGE SCALE GENOMIC DNA]</scope>
    <source>
        <strain evidence="18">RU1</strain>
    </source>
</reference>
<dbReference type="InterPro" id="IPR000462">
    <property type="entry name" value="CDP-OH_P_trans"/>
</dbReference>
<dbReference type="AlphaFoldDB" id="A0A0B0EL53"/>
<dbReference type="Gene3D" id="1.20.120.1760">
    <property type="match status" value="1"/>
</dbReference>
<dbReference type="PANTHER" id="PTHR14269:SF62">
    <property type="entry name" value="CDP-DIACYLGLYCEROL--GLYCEROL-3-PHOSPHATE 3-PHOSPHATIDYLTRANSFERASE 1, CHLOROPLASTIC"/>
    <property type="match status" value="1"/>
</dbReference>
<dbReference type="EMBL" id="JRYO01000093">
    <property type="protein sequence ID" value="KHE92766.1"/>
    <property type="molecule type" value="Genomic_DNA"/>
</dbReference>
<comment type="subcellular location">
    <subcellularLocation>
        <location evidence="1">Membrane</location>
        <topology evidence="1">Multi-pass membrane protein</topology>
    </subcellularLocation>
</comment>
<evidence type="ECO:0000256" key="7">
    <source>
        <dbReference type="ARBA" id="ARBA00022679"/>
    </source>
</evidence>
<dbReference type="InterPro" id="IPR050324">
    <property type="entry name" value="CDP-alcohol_PTase-I"/>
</dbReference>
<evidence type="ECO:0000256" key="13">
    <source>
        <dbReference type="ARBA" id="ARBA00023264"/>
    </source>
</evidence>
<evidence type="ECO:0000256" key="9">
    <source>
        <dbReference type="ARBA" id="ARBA00022989"/>
    </source>
</evidence>
<dbReference type="GO" id="GO:0008444">
    <property type="term" value="F:CDP-diacylglycerol-glycerol-3-phosphate 3-phosphatidyltransferase activity"/>
    <property type="evidence" value="ECO:0007669"/>
    <property type="project" value="UniProtKB-UniRule"/>
</dbReference>
<dbReference type="GO" id="GO:0016020">
    <property type="term" value="C:membrane"/>
    <property type="evidence" value="ECO:0007669"/>
    <property type="project" value="UniProtKB-SubCell"/>
</dbReference>
<keyword evidence="11 17" id="KW-0472">Membrane</keyword>
<comment type="similarity">
    <text evidence="3 16">Belongs to the CDP-alcohol phosphatidyltransferase class-I family.</text>
</comment>
<evidence type="ECO:0000256" key="6">
    <source>
        <dbReference type="ARBA" id="ARBA00022516"/>
    </source>
</evidence>
<dbReference type="PIRSF" id="PIRSF000847">
    <property type="entry name" value="Phos_ph_gly_syn"/>
    <property type="match status" value="1"/>
</dbReference>
<dbReference type="GO" id="GO:0046474">
    <property type="term" value="P:glycerophospholipid biosynthetic process"/>
    <property type="evidence" value="ECO:0007669"/>
    <property type="project" value="TreeGrafter"/>
</dbReference>
<name>A0A0B0EL53_9BACT</name>
<evidence type="ECO:0000256" key="14">
    <source>
        <dbReference type="ARBA" id="ARBA00048586"/>
    </source>
</evidence>
<keyword evidence="9 17" id="KW-1133">Transmembrane helix</keyword>
<feature type="transmembrane region" description="Helical" evidence="17">
    <location>
        <begin position="190"/>
        <end position="208"/>
    </location>
</feature>
<comment type="caution">
    <text evidence="18">The sequence shown here is derived from an EMBL/GenBank/DDBJ whole genome shotgun (WGS) entry which is preliminary data.</text>
</comment>
<dbReference type="PANTHER" id="PTHR14269">
    <property type="entry name" value="CDP-DIACYLGLYCEROL--GLYCEROL-3-PHOSPHATE 3-PHOSPHATIDYLTRANSFERASE-RELATED"/>
    <property type="match status" value="1"/>
</dbReference>